<evidence type="ECO:0000256" key="2">
    <source>
        <dbReference type="ARBA" id="ARBA00022475"/>
    </source>
</evidence>
<keyword evidence="3 6" id="KW-0812">Transmembrane</keyword>
<dbReference type="EMBL" id="NAEP01000025">
    <property type="protein sequence ID" value="PDQ35904.1"/>
    <property type="molecule type" value="Genomic_DNA"/>
</dbReference>
<sequence>MLGGFAIGCTEFVAMGLLPNIAADLLPGLYAHSPAAANASTGWMITAYAAGVVVGAPTIAALAASWPRKRLLLTLLCAFVVGTLASAALPSVGWVICARFAAGLPHGAYFGIATLVAGSLLGPSKRGRGIAIVISGLSVANIVGVPVITWLGQIAGWRVAYLVVAALFAATFVAVWWAVPWQPGDAGATARRELAAFGRGQVWFTIATVTFGFGGFFAVYSYVAPMATDVSGLPAGAVPFVLMTFGIGMTLGNIIGGRLVDWSVRRTLYIFFPALIVSFVLFALTARYPVGLFGGFFLIAMTASVLSPVMQARLMDTAHESKAIAASLNHSAFNISNSLGAMAGGYVIATGQGYIAPIWVGAGLTVIGLILAVLSFGLDRRWIRRGIHVPYATGAISTVDV</sequence>
<feature type="transmembrane region" description="Helical" evidence="6">
    <location>
        <begin position="202"/>
        <end position="223"/>
    </location>
</feature>
<dbReference type="Pfam" id="PF07690">
    <property type="entry name" value="MFS_1"/>
    <property type="match status" value="1"/>
</dbReference>
<evidence type="ECO:0000256" key="5">
    <source>
        <dbReference type="ARBA" id="ARBA00023136"/>
    </source>
</evidence>
<keyword evidence="5 6" id="KW-0472">Membrane</keyword>
<dbReference type="PROSITE" id="PS50850">
    <property type="entry name" value="MFS"/>
    <property type="match status" value="1"/>
</dbReference>
<feature type="transmembrane region" description="Helical" evidence="6">
    <location>
        <begin position="71"/>
        <end position="96"/>
    </location>
</feature>
<dbReference type="GO" id="GO:0022857">
    <property type="term" value="F:transmembrane transporter activity"/>
    <property type="evidence" value="ECO:0007669"/>
    <property type="project" value="InterPro"/>
</dbReference>
<evidence type="ECO:0000256" key="3">
    <source>
        <dbReference type="ARBA" id="ARBA00022692"/>
    </source>
</evidence>
<feature type="transmembrane region" description="Helical" evidence="6">
    <location>
        <begin position="159"/>
        <end position="181"/>
    </location>
</feature>
<dbReference type="SUPFAM" id="SSF103473">
    <property type="entry name" value="MFS general substrate transporter"/>
    <property type="match status" value="1"/>
</dbReference>
<accession>A0A2A6FSQ0</accession>
<dbReference type="InterPro" id="IPR050189">
    <property type="entry name" value="MFS_Efflux_Transporters"/>
</dbReference>
<dbReference type="CDD" id="cd17324">
    <property type="entry name" value="MFS_NepI_like"/>
    <property type="match status" value="1"/>
</dbReference>
<feature type="transmembrane region" description="Helical" evidence="6">
    <location>
        <begin position="235"/>
        <end position="256"/>
    </location>
</feature>
<comment type="caution">
    <text evidence="8">The sequence shown here is derived from an EMBL/GenBank/DDBJ whole genome shotgun (WGS) entry which is preliminary data.</text>
</comment>
<dbReference type="InterPro" id="IPR011701">
    <property type="entry name" value="MFS"/>
</dbReference>
<evidence type="ECO:0000259" key="7">
    <source>
        <dbReference type="PROSITE" id="PS50850"/>
    </source>
</evidence>
<dbReference type="PANTHER" id="PTHR43124">
    <property type="entry name" value="PURINE EFFLUX PUMP PBUE"/>
    <property type="match status" value="1"/>
</dbReference>
<evidence type="ECO:0000256" key="1">
    <source>
        <dbReference type="ARBA" id="ARBA00004651"/>
    </source>
</evidence>
<feature type="domain" description="Major facilitator superfamily (MFS) profile" evidence="7">
    <location>
        <begin position="1"/>
        <end position="380"/>
    </location>
</feature>
<evidence type="ECO:0000313" key="9">
    <source>
        <dbReference type="Proteomes" id="UP000219994"/>
    </source>
</evidence>
<organism evidence="8 9">
    <name type="scientific">Candidatus Lumbricidiphila eiseniae</name>
    <dbReference type="NCBI Taxonomy" id="1969409"/>
    <lineage>
        <taxon>Bacteria</taxon>
        <taxon>Bacillati</taxon>
        <taxon>Actinomycetota</taxon>
        <taxon>Actinomycetes</taxon>
        <taxon>Micrococcales</taxon>
        <taxon>Microbacteriaceae</taxon>
        <taxon>Candidatus Lumbricidiphila</taxon>
    </lineage>
</organism>
<keyword evidence="2" id="KW-1003">Cell membrane</keyword>
<reference evidence="9" key="1">
    <citation type="submission" date="2017-03" db="EMBL/GenBank/DDBJ databases">
        <authorList>
            <person name="Lund M.B."/>
        </authorList>
    </citation>
    <scope>NUCLEOTIDE SEQUENCE [LARGE SCALE GENOMIC DNA]</scope>
</reference>
<feature type="transmembrane region" description="Helical" evidence="6">
    <location>
        <begin position="268"/>
        <end position="286"/>
    </location>
</feature>
<dbReference type="GO" id="GO:0005886">
    <property type="term" value="C:plasma membrane"/>
    <property type="evidence" value="ECO:0007669"/>
    <property type="project" value="UniProtKB-SubCell"/>
</dbReference>
<dbReference type="PANTHER" id="PTHR43124:SF3">
    <property type="entry name" value="CHLORAMPHENICOL EFFLUX PUMP RV0191"/>
    <property type="match status" value="1"/>
</dbReference>
<feature type="transmembrane region" description="Helical" evidence="6">
    <location>
        <begin position="355"/>
        <end position="378"/>
    </location>
</feature>
<feature type="transmembrane region" description="Helical" evidence="6">
    <location>
        <begin position="43"/>
        <end position="64"/>
    </location>
</feature>
<protein>
    <submittedName>
        <fullName evidence="8">Arabinose ABC transporter permease</fullName>
    </submittedName>
</protein>
<dbReference type="InterPro" id="IPR036259">
    <property type="entry name" value="MFS_trans_sf"/>
</dbReference>
<evidence type="ECO:0000313" key="8">
    <source>
        <dbReference type="EMBL" id="PDQ35904.1"/>
    </source>
</evidence>
<keyword evidence="4 6" id="KW-1133">Transmembrane helix</keyword>
<feature type="transmembrane region" description="Helical" evidence="6">
    <location>
        <begin position="102"/>
        <end position="122"/>
    </location>
</feature>
<dbReference type="Gene3D" id="1.20.1250.20">
    <property type="entry name" value="MFS general substrate transporter like domains"/>
    <property type="match status" value="2"/>
</dbReference>
<dbReference type="InterPro" id="IPR020846">
    <property type="entry name" value="MFS_dom"/>
</dbReference>
<feature type="transmembrane region" description="Helical" evidence="6">
    <location>
        <begin position="129"/>
        <end position="153"/>
    </location>
</feature>
<comment type="subcellular location">
    <subcellularLocation>
        <location evidence="1">Cell membrane</location>
        <topology evidence="1">Multi-pass membrane protein</topology>
    </subcellularLocation>
</comment>
<feature type="transmembrane region" description="Helical" evidence="6">
    <location>
        <begin position="12"/>
        <end position="31"/>
    </location>
</feature>
<evidence type="ECO:0000256" key="4">
    <source>
        <dbReference type="ARBA" id="ARBA00022989"/>
    </source>
</evidence>
<feature type="transmembrane region" description="Helical" evidence="6">
    <location>
        <begin position="331"/>
        <end position="349"/>
    </location>
</feature>
<name>A0A2A6FSQ0_9MICO</name>
<evidence type="ECO:0000256" key="6">
    <source>
        <dbReference type="SAM" id="Phobius"/>
    </source>
</evidence>
<dbReference type="AlphaFoldDB" id="A0A2A6FSQ0"/>
<dbReference type="Proteomes" id="UP000219994">
    <property type="component" value="Unassembled WGS sequence"/>
</dbReference>
<gene>
    <name evidence="8" type="ORF">B5766_03575</name>
</gene>
<proteinExistence type="predicted"/>
<feature type="transmembrane region" description="Helical" evidence="6">
    <location>
        <begin position="292"/>
        <end position="310"/>
    </location>
</feature>